<dbReference type="RefSeq" id="XP_042915940.1">
    <property type="nucleotide sequence ID" value="XM_043071541.1"/>
</dbReference>
<dbReference type="Proteomes" id="UP000006906">
    <property type="component" value="Chromosome 16"/>
</dbReference>
<reference evidence="4 5" key="1">
    <citation type="journal article" date="2007" name="Science">
        <title>The Chlamydomonas genome reveals the evolution of key animal and plant functions.</title>
        <authorList>
            <person name="Merchant S.S."/>
            <person name="Prochnik S.E."/>
            <person name="Vallon O."/>
            <person name="Harris E.H."/>
            <person name="Karpowicz S.J."/>
            <person name="Witman G.B."/>
            <person name="Terry A."/>
            <person name="Salamov A."/>
            <person name="Fritz-Laylin L.K."/>
            <person name="Marechal-Drouard L."/>
            <person name="Marshall W.F."/>
            <person name="Qu L.H."/>
            <person name="Nelson D.R."/>
            <person name="Sanderfoot A.A."/>
            <person name="Spalding M.H."/>
            <person name="Kapitonov V.V."/>
            <person name="Ren Q."/>
            <person name="Ferris P."/>
            <person name="Lindquist E."/>
            <person name="Shapiro H."/>
            <person name="Lucas S.M."/>
            <person name="Grimwood J."/>
            <person name="Schmutz J."/>
            <person name="Cardol P."/>
            <person name="Cerutti H."/>
            <person name="Chanfreau G."/>
            <person name="Chen C.L."/>
            <person name="Cognat V."/>
            <person name="Croft M.T."/>
            <person name="Dent R."/>
            <person name="Dutcher S."/>
            <person name="Fernandez E."/>
            <person name="Fukuzawa H."/>
            <person name="Gonzalez-Ballester D."/>
            <person name="Gonzalez-Halphen D."/>
            <person name="Hallmann A."/>
            <person name="Hanikenne M."/>
            <person name="Hippler M."/>
            <person name="Inwood W."/>
            <person name="Jabbari K."/>
            <person name="Kalanon M."/>
            <person name="Kuras R."/>
            <person name="Lefebvre P.A."/>
            <person name="Lemaire S.D."/>
            <person name="Lobanov A.V."/>
            <person name="Lohr M."/>
            <person name="Manuell A."/>
            <person name="Meier I."/>
            <person name="Mets L."/>
            <person name="Mittag M."/>
            <person name="Mittelmeier T."/>
            <person name="Moroney J.V."/>
            <person name="Moseley J."/>
            <person name="Napoli C."/>
            <person name="Nedelcu A.M."/>
            <person name="Niyogi K."/>
            <person name="Novoselov S.V."/>
            <person name="Paulsen I.T."/>
            <person name="Pazour G."/>
            <person name="Purton S."/>
            <person name="Ral J.P."/>
            <person name="Riano-Pachon D.M."/>
            <person name="Riekhof W."/>
            <person name="Rymarquis L."/>
            <person name="Schroda M."/>
            <person name="Stern D."/>
            <person name="Umen J."/>
            <person name="Willows R."/>
            <person name="Wilson N."/>
            <person name="Zimmer S.L."/>
            <person name="Allmer J."/>
            <person name="Balk J."/>
            <person name="Bisova K."/>
            <person name="Chen C.J."/>
            <person name="Elias M."/>
            <person name="Gendler K."/>
            <person name="Hauser C."/>
            <person name="Lamb M.R."/>
            <person name="Ledford H."/>
            <person name="Long J.C."/>
            <person name="Minagawa J."/>
            <person name="Page M.D."/>
            <person name="Pan J."/>
            <person name="Pootakham W."/>
            <person name="Roje S."/>
            <person name="Rose A."/>
            <person name="Stahlberg E."/>
            <person name="Terauchi A.M."/>
            <person name="Yang P."/>
            <person name="Ball S."/>
            <person name="Bowler C."/>
            <person name="Dieckmann C.L."/>
            <person name="Gladyshev V.N."/>
            <person name="Green P."/>
            <person name="Jorgensen R."/>
            <person name="Mayfield S."/>
            <person name="Mueller-Roeber B."/>
            <person name="Rajamani S."/>
            <person name="Sayre R.T."/>
            <person name="Brokstein P."/>
            <person name="Dubchak I."/>
            <person name="Goodstein D."/>
            <person name="Hornick L."/>
            <person name="Huang Y.W."/>
            <person name="Jhaveri J."/>
            <person name="Luo Y."/>
            <person name="Martinez D."/>
            <person name="Ngau W.C."/>
            <person name="Otillar B."/>
            <person name="Poliakov A."/>
            <person name="Porter A."/>
            <person name="Szajkowski L."/>
            <person name="Werner G."/>
            <person name="Zhou K."/>
            <person name="Grigoriev I.V."/>
            <person name="Rokhsar D.S."/>
            <person name="Grossman A.R."/>
        </authorList>
    </citation>
    <scope>NUCLEOTIDE SEQUENCE [LARGE SCALE GENOMIC DNA]</scope>
    <source>
        <strain evidence="5">CC-503</strain>
    </source>
</reference>
<keyword evidence="1" id="KW-0880">Kelch repeat</keyword>
<dbReference type="InParanoid" id="A0A2K3CUS2"/>
<protein>
    <recommendedName>
        <fullName evidence="6">Galactose oxidase</fullName>
    </recommendedName>
</protein>
<evidence type="ECO:0000313" key="5">
    <source>
        <dbReference type="Proteomes" id="UP000006906"/>
    </source>
</evidence>
<feature type="region of interest" description="Disordered" evidence="3">
    <location>
        <begin position="253"/>
        <end position="289"/>
    </location>
</feature>
<dbReference type="STRING" id="3055.A0A2K3CUS2"/>
<proteinExistence type="predicted"/>
<keyword evidence="2" id="KW-0677">Repeat</keyword>
<sequence>MTWSLVKTEGLAPAPRGACCCVALGTQVLVFGGADRVPVSFSDLWVLETEGGKYEWTRITPLYAPGCKVMPRSGATMTAVGDLLYLFGGTEPVSNVIFNDIKVLDPKTWTWSDVEVTGTRPPERHSHSTGCLADTCLLVYGGAGYQGPMSDVWIFNTLQNGWTRPNVSGEQPPAREMHTGVMVDPTTLLIYGGRGAEFNDDEDDDTGPASYHHSDGVLCDAALFDAKEMKWTSIEPTPFSRCAHSAVVVPGAPASASAAGGSTEGGASGKAEEGADAAAGSGGAAATSSGGDCRVLIYGGYSGEAVEGDVLQIDPRSLEIELVRRGPRESDKDGTVPDIRFAHSAVVVPVAGGSGAGSAHAMVVFGGVNPGEDLNDVAVWAE</sequence>
<evidence type="ECO:0000256" key="1">
    <source>
        <dbReference type="ARBA" id="ARBA00022441"/>
    </source>
</evidence>
<dbReference type="GeneID" id="5717635"/>
<gene>
    <name evidence="4" type="ORF">CHLRE_16g685500v5</name>
</gene>
<dbReference type="InterPro" id="IPR015915">
    <property type="entry name" value="Kelch-typ_b-propeller"/>
</dbReference>
<accession>A0A2K3CUS2</accession>
<dbReference type="OrthoDB" id="10251809at2759"/>
<evidence type="ECO:0000313" key="4">
    <source>
        <dbReference type="EMBL" id="PNW72027.1"/>
    </source>
</evidence>
<dbReference type="EMBL" id="CM008977">
    <property type="protein sequence ID" value="PNW72027.1"/>
    <property type="molecule type" value="Genomic_DNA"/>
</dbReference>
<evidence type="ECO:0008006" key="6">
    <source>
        <dbReference type="Google" id="ProtNLM"/>
    </source>
</evidence>
<dbReference type="ExpressionAtlas" id="A0A2K3CUS2">
    <property type="expression patterns" value="baseline and differential"/>
</dbReference>
<keyword evidence="5" id="KW-1185">Reference proteome</keyword>
<dbReference type="AlphaFoldDB" id="A0A2K3CUS2"/>
<dbReference type="PANTHER" id="PTHR46093:SF18">
    <property type="entry name" value="FIBRONECTIN TYPE-III DOMAIN-CONTAINING PROTEIN"/>
    <property type="match status" value="1"/>
</dbReference>
<dbReference type="PANTHER" id="PTHR46093">
    <property type="entry name" value="ACYL-COA-BINDING DOMAIN-CONTAINING PROTEIN 5"/>
    <property type="match status" value="1"/>
</dbReference>
<organism evidence="4 5">
    <name type="scientific">Chlamydomonas reinhardtii</name>
    <name type="common">Chlamydomonas smithii</name>
    <dbReference type="NCBI Taxonomy" id="3055"/>
    <lineage>
        <taxon>Eukaryota</taxon>
        <taxon>Viridiplantae</taxon>
        <taxon>Chlorophyta</taxon>
        <taxon>core chlorophytes</taxon>
        <taxon>Chlorophyceae</taxon>
        <taxon>CS clade</taxon>
        <taxon>Chlamydomonadales</taxon>
        <taxon>Chlamydomonadaceae</taxon>
        <taxon>Chlamydomonas</taxon>
    </lineage>
</organism>
<dbReference type="Gene3D" id="2.120.10.80">
    <property type="entry name" value="Kelch-type beta propeller"/>
    <property type="match status" value="2"/>
</dbReference>
<evidence type="ECO:0000256" key="2">
    <source>
        <dbReference type="ARBA" id="ARBA00022737"/>
    </source>
</evidence>
<dbReference type="Pfam" id="PF24681">
    <property type="entry name" value="Kelch_KLHDC2_KLHL20_DRC7"/>
    <property type="match status" value="1"/>
</dbReference>
<dbReference type="SUPFAM" id="SSF117281">
    <property type="entry name" value="Kelch motif"/>
    <property type="match status" value="2"/>
</dbReference>
<feature type="compositionally biased region" description="Low complexity" evidence="3">
    <location>
        <begin position="276"/>
        <end position="289"/>
    </location>
</feature>
<name>A0A2K3CUS2_CHLRE</name>
<dbReference type="Gramene" id="PNW72027">
    <property type="protein sequence ID" value="PNW72027"/>
    <property type="gene ID" value="CHLRE_16g685500v5"/>
</dbReference>
<evidence type="ECO:0000256" key="3">
    <source>
        <dbReference type="SAM" id="MobiDB-lite"/>
    </source>
</evidence>